<dbReference type="EMBL" id="SLZQ01000005">
    <property type="protein sequence ID" value="TCS36967.1"/>
    <property type="molecule type" value="Genomic_DNA"/>
</dbReference>
<dbReference type="Proteomes" id="UP000295382">
    <property type="component" value="Unassembled WGS sequence"/>
</dbReference>
<proteinExistence type="predicted"/>
<name>A0A4R3HUQ9_PAULE</name>
<dbReference type="AlphaFoldDB" id="A0A4R3HUQ9"/>
<evidence type="ECO:0000313" key="1">
    <source>
        <dbReference type="EMBL" id="TCS36967.1"/>
    </source>
</evidence>
<protein>
    <submittedName>
        <fullName evidence="1">Uncharacterized protein</fullName>
    </submittedName>
</protein>
<keyword evidence="2" id="KW-1185">Reference proteome</keyword>
<accession>A0A4R3HUQ9</accession>
<gene>
    <name evidence="1" type="ORF">EDC30_105189</name>
</gene>
<comment type="caution">
    <text evidence="1">The sequence shown here is derived from an EMBL/GenBank/DDBJ whole genome shotgun (WGS) entry which is preliminary data.</text>
</comment>
<organism evidence="1 2">
    <name type="scientific">Paucimonas lemoignei</name>
    <name type="common">Pseudomonas lemoignei</name>
    <dbReference type="NCBI Taxonomy" id="29443"/>
    <lineage>
        <taxon>Bacteria</taxon>
        <taxon>Pseudomonadati</taxon>
        <taxon>Pseudomonadota</taxon>
        <taxon>Betaproteobacteria</taxon>
        <taxon>Burkholderiales</taxon>
        <taxon>Burkholderiaceae</taxon>
        <taxon>Paucimonas</taxon>
    </lineage>
</organism>
<sequence length="39" mass="4500">MFVYAGLCVGRAATQFFYYENHGGDSTTFIQYLQAFLRL</sequence>
<reference evidence="1 2" key="1">
    <citation type="submission" date="2019-03" db="EMBL/GenBank/DDBJ databases">
        <title>Genomic Encyclopedia of Type Strains, Phase IV (KMG-IV): sequencing the most valuable type-strain genomes for metagenomic binning, comparative biology and taxonomic classification.</title>
        <authorList>
            <person name="Goeker M."/>
        </authorList>
    </citation>
    <scope>NUCLEOTIDE SEQUENCE [LARGE SCALE GENOMIC DNA]</scope>
    <source>
        <strain evidence="1 2">DSM 7445</strain>
    </source>
</reference>
<evidence type="ECO:0000313" key="2">
    <source>
        <dbReference type="Proteomes" id="UP000295382"/>
    </source>
</evidence>